<gene>
    <name evidence="1" type="ORF">H7344_08890</name>
</gene>
<organism evidence="1 2">
    <name type="scientific">Nocardioides deserti</name>
    <dbReference type="NCBI Taxonomy" id="1588644"/>
    <lineage>
        <taxon>Bacteria</taxon>
        <taxon>Bacillati</taxon>
        <taxon>Actinomycetota</taxon>
        <taxon>Actinomycetes</taxon>
        <taxon>Propionibacteriales</taxon>
        <taxon>Nocardioidaceae</taxon>
        <taxon>Nocardioides</taxon>
    </lineage>
</organism>
<comment type="caution">
    <text evidence="1">The sequence shown here is derived from an EMBL/GenBank/DDBJ whole genome shotgun (WGS) entry which is preliminary data.</text>
</comment>
<reference evidence="1 2" key="1">
    <citation type="submission" date="2020-08" db="EMBL/GenBank/DDBJ databases">
        <title>novel species in genus Nocardioides.</title>
        <authorList>
            <person name="Zhang G."/>
        </authorList>
    </citation>
    <scope>NUCLEOTIDE SEQUENCE [LARGE SCALE GENOMIC DNA]</scope>
    <source>
        <strain evidence="1 2">SC8A-24</strain>
    </source>
</reference>
<dbReference type="EMBL" id="JACMYC010000004">
    <property type="protein sequence ID" value="MBC2960408.1"/>
    <property type="molecule type" value="Genomic_DNA"/>
</dbReference>
<sequence length="198" mass="19986">MTELRSSFGVDTVGAEALLADRSCGTCEPCAAGAALWCRSPHGTARTSSPALPGDVLPALRSAVLAVAALLEAPAARTTLVVGHEGSATLVLARLLVDGTVLAAPSVTDPDLKAQVAAREASGRASVVVAADDVRSAVRAVRRGGHVCVPGPAADLPSVTELVQREVTLLAPQQVTSVLERLTEADWAAAVAAARTAA</sequence>
<keyword evidence="2" id="KW-1185">Reference proteome</keyword>
<protein>
    <submittedName>
        <fullName evidence="1">Uncharacterized protein</fullName>
    </submittedName>
</protein>
<dbReference type="RefSeq" id="WP_186345661.1">
    <property type="nucleotide sequence ID" value="NZ_BMMR01000001.1"/>
</dbReference>
<evidence type="ECO:0000313" key="2">
    <source>
        <dbReference type="Proteomes" id="UP000604001"/>
    </source>
</evidence>
<proteinExistence type="predicted"/>
<accession>A0ABR6U8E3</accession>
<dbReference type="Proteomes" id="UP000604001">
    <property type="component" value="Unassembled WGS sequence"/>
</dbReference>
<name>A0ABR6U8E3_9ACTN</name>
<evidence type="ECO:0000313" key="1">
    <source>
        <dbReference type="EMBL" id="MBC2960408.1"/>
    </source>
</evidence>